<dbReference type="InterPro" id="IPR002347">
    <property type="entry name" value="SDR_fam"/>
</dbReference>
<proteinExistence type="inferred from homology"/>
<protein>
    <submittedName>
        <fullName evidence="2">NAD(P)-dependent dehydrogenase (Short-subunit alcohol dehydrogenase family)</fullName>
    </submittedName>
</protein>
<comment type="similarity">
    <text evidence="1">Belongs to the short-chain dehydrogenases/reductases (SDR) family.</text>
</comment>
<dbReference type="PANTHER" id="PTHR43975">
    <property type="entry name" value="ZGC:101858"/>
    <property type="match status" value="1"/>
</dbReference>
<dbReference type="PANTHER" id="PTHR43975:SF2">
    <property type="entry name" value="EG:BACR7A4.14 PROTEIN-RELATED"/>
    <property type="match status" value="1"/>
</dbReference>
<evidence type="ECO:0000313" key="2">
    <source>
        <dbReference type="EMBL" id="PJI93018.1"/>
    </source>
</evidence>
<dbReference type="CDD" id="cd05233">
    <property type="entry name" value="SDR_c"/>
    <property type="match status" value="1"/>
</dbReference>
<dbReference type="EMBL" id="PGTY01000001">
    <property type="protein sequence ID" value="PJI93018.1"/>
    <property type="molecule type" value="Genomic_DNA"/>
</dbReference>
<dbReference type="RefSeq" id="WP_100367769.1">
    <property type="nucleotide sequence ID" value="NZ_PGTY01000001.1"/>
</dbReference>
<dbReference type="PRINTS" id="PR00080">
    <property type="entry name" value="SDRFAMILY"/>
</dbReference>
<dbReference type="FunFam" id="3.40.50.720:FF:000084">
    <property type="entry name" value="Short-chain dehydrogenase reductase"/>
    <property type="match status" value="1"/>
</dbReference>
<keyword evidence="3" id="KW-1185">Reference proteome</keyword>
<dbReference type="Gene3D" id="3.40.50.720">
    <property type="entry name" value="NAD(P)-binding Rossmann-like Domain"/>
    <property type="match status" value="1"/>
</dbReference>
<reference evidence="2 3" key="1">
    <citation type="submission" date="2017-11" db="EMBL/GenBank/DDBJ databases">
        <title>Genomic Encyclopedia of Archaeal and Bacterial Type Strains, Phase II (KMG-II): From Individual Species to Whole Genera.</title>
        <authorList>
            <person name="Goeker M."/>
        </authorList>
    </citation>
    <scope>NUCLEOTIDE SEQUENCE [LARGE SCALE GENOMIC DNA]</scope>
    <source>
        <strain evidence="2 3">DSM 29128</strain>
    </source>
</reference>
<comment type="caution">
    <text evidence="2">The sequence shown here is derived from an EMBL/GenBank/DDBJ whole genome shotgun (WGS) entry which is preliminary data.</text>
</comment>
<evidence type="ECO:0000256" key="1">
    <source>
        <dbReference type="ARBA" id="ARBA00006484"/>
    </source>
</evidence>
<dbReference type="Proteomes" id="UP000228531">
    <property type="component" value="Unassembled WGS sequence"/>
</dbReference>
<evidence type="ECO:0000313" key="3">
    <source>
        <dbReference type="Proteomes" id="UP000228531"/>
    </source>
</evidence>
<sequence>MTNNDVWQGKVAIVTGGSSGIGQATATALAERGANVLITGRNAEKLAEVVALSDNIEALQMDSSDPKSGERIVDSAMSRWGRIDLVVNNSGAGQLAPVESYDPDVIANMAAVNIVAPSVLVKAARAALSDSKGAIVNIGTAVSRNAAPMLSHYAATKVALEHLNKSWAVELAGDGIRVNAIAPGPVKTGALTGMMGLPQEMADQIEEQEAAQVPLGRRGVTADIVPWILCLGSAENEWLTGQVLTIDGGWSLRV</sequence>
<name>A0A2M8WQ05_9RHOB</name>
<accession>A0A2M8WQ05</accession>
<dbReference type="InterPro" id="IPR036291">
    <property type="entry name" value="NAD(P)-bd_dom_sf"/>
</dbReference>
<dbReference type="OrthoDB" id="7745792at2"/>
<dbReference type="PRINTS" id="PR00081">
    <property type="entry name" value="GDHRDH"/>
</dbReference>
<dbReference type="Pfam" id="PF13561">
    <property type="entry name" value="adh_short_C2"/>
    <property type="match status" value="1"/>
</dbReference>
<organism evidence="2 3">
    <name type="scientific">Yoonia maricola</name>
    <dbReference type="NCBI Taxonomy" id="420999"/>
    <lineage>
        <taxon>Bacteria</taxon>
        <taxon>Pseudomonadati</taxon>
        <taxon>Pseudomonadota</taxon>
        <taxon>Alphaproteobacteria</taxon>
        <taxon>Rhodobacterales</taxon>
        <taxon>Paracoccaceae</taxon>
        <taxon>Yoonia</taxon>
    </lineage>
</organism>
<dbReference type="SUPFAM" id="SSF51735">
    <property type="entry name" value="NAD(P)-binding Rossmann-fold domains"/>
    <property type="match status" value="1"/>
</dbReference>
<gene>
    <name evidence="2" type="ORF">BC777_1885</name>
</gene>
<dbReference type="AlphaFoldDB" id="A0A2M8WQ05"/>